<evidence type="ECO:0000313" key="1">
    <source>
        <dbReference type="EMBL" id="MQM21346.1"/>
    </source>
</evidence>
<accession>A0A843XPW7</accession>
<organism evidence="1 2">
    <name type="scientific">Colocasia esculenta</name>
    <name type="common">Wild taro</name>
    <name type="synonym">Arum esculentum</name>
    <dbReference type="NCBI Taxonomy" id="4460"/>
    <lineage>
        <taxon>Eukaryota</taxon>
        <taxon>Viridiplantae</taxon>
        <taxon>Streptophyta</taxon>
        <taxon>Embryophyta</taxon>
        <taxon>Tracheophyta</taxon>
        <taxon>Spermatophyta</taxon>
        <taxon>Magnoliopsida</taxon>
        <taxon>Liliopsida</taxon>
        <taxon>Araceae</taxon>
        <taxon>Aroideae</taxon>
        <taxon>Colocasieae</taxon>
        <taxon>Colocasia</taxon>
    </lineage>
</organism>
<dbReference type="Proteomes" id="UP000652761">
    <property type="component" value="Unassembled WGS sequence"/>
</dbReference>
<dbReference type="AlphaFoldDB" id="A0A843XPW7"/>
<reference evidence="1" key="1">
    <citation type="submission" date="2017-07" db="EMBL/GenBank/DDBJ databases">
        <title>Taro Niue Genome Assembly and Annotation.</title>
        <authorList>
            <person name="Atibalentja N."/>
            <person name="Keating K."/>
            <person name="Fields C.J."/>
        </authorList>
    </citation>
    <scope>NUCLEOTIDE SEQUENCE</scope>
    <source>
        <strain evidence="1">Niue_2</strain>
        <tissue evidence="1">Leaf</tissue>
    </source>
</reference>
<sequence>MNSIHLVRDPFATWVDRYKVYVAMRLELKQKQLFYPISIDQFLQHASFGTICLLKMSLGQNAYGPFLSDQRHNDFDFTSI</sequence>
<evidence type="ECO:0000313" key="2">
    <source>
        <dbReference type="Proteomes" id="UP000652761"/>
    </source>
</evidence>
<protein>
    <submittedName>
        <fullName evidence="1">Uncharacterized protein</fullName>
    </submittedName>
</protein>
<proteinExistence type="predicted"/>
<name>A0A843XPW7_COLES</name>
<gene>
    <name evidence="1" type="ORF">Taro_054385</name>
</gene>
<comment type="caution">
    <text evidence="1">The sequence shown here is derived from an EMBL/GenBank/DDBJ whole genome shotgun (WGS) entry which is preliminary data.</text>
</comment>
<dbReference type="EMBL" id="NMUH01010894">
    <property type="protein sequence ID" value="MQM21346.1"/>
    <property type="molecule type" value="Genomic_DNA"/>
</dbReference>
<keyword evidence="2" id="KW-1185">Reference proteome</keyword>